<protein>
    <submittedName>
        <fullName evidence="1">Uncharacterized protein</fullName>
    </submittedName>
</protein>
<dbReference type="Proteomes" id="UP000000593">
    <property type="component" value="Chromosome 2"/>
</dbReference>
<name>Q6LFY0_PHOPR</name>
<reference evidence="2" key="1">
    <citation type="journal article" date="2005" name="Science">
        <title>Life at depth: Photobacterium profundum genome sequence and expression analysis.</title>
        <authorList>
            <person name="Vezzi A."/>
            <person name="Campanaro S."/>
            <person name="D'Angelo M."/>
            <person name="Simonato F."/>
            <person name="Vitulo N."/>
            <person name="Lauro F.M."/>
            <person name="Cestaro A."/>
            <person name="Malacrida G."/>
            <person name="Simionati B."/>
            <person name="Cannata N."/>
            <person name="Romualdi C."/>
            <person name="Bartlett D.H."/>
            <person name="Valle G."/>
        </authorList>
    </citation>
    <scope>NUCLEOTIDE SEQUENCE [LARGE SCALE GENOMIC DNA]</scope>
    <source>
        <strain evidence="2">ATCC BAA-1253 / SS9</strain>
    </source>
</reference>
<proteinExistence type="predicted"/>
<dbReference type="EMBL" id="CR378681">
    <property type="protein sequence ID" value="CAG23800.1"/>
    <property type="molecule type" value="Genomic_DNA"/>
</dbReference>
<dbReference type="AlphaFoldDB" id="Q6LFY0"/>
<evidence type="ECO:0000313" key="2">
    <source>
        <dbReference type="Proteomes" id="UP000000593"/>
    </source>
</evidence>
<dbReference type="HOGENOM" id="CLU_2570838_0_0_6"/>
<organism evidence="1 2">
    <name type="scientific">Photobacterium profundum (strain SS9)</name>
    <dbReference type="NCBI Taxonomy" id="298386"/>
    <lineage>
        <taxon>Bacteria</taxon>
        <taxon>Pseudomonadati</taxon>
        <taxon>Pseudomonadota</taxon>
        <taxon>Gammaproteobacteria</taxon>
        <taxon>Vibrionales</taxon>
        <taxon>Vibrionaceae</taxon>
        <taxon>Photobacterium</taxon>
    </lineage>
</organism>
<sequence length="81" mass="9057">MHRLWNRIFTECHEVISAIFQNSPRQAPVPPANPVSPTPFNSVLLEILFIFHSSLNITQSSFSSFSGVEKTKVSPQAASMR</sequence>
<dbReference type="STRING" id="298386.PBPRB1955"/>
<accession>Q6LFY0</accession>
<keyword evidence="2" id="KW-1185">Reference proteome</keyword>
<dbReference type="KEGG" id="ppr:PBPRB1955"/>
<gene>
    <name evidence="1" type="ordered locus">PBPRB1955</name>
</gene>
<evidence type="ECO:0000313" key="1">
    <source>
        <dbReference type="EMBL" id="CAG23800.1"/>
    </source>
</evidence>